<sequence length="338" mass="36361">MRVLISTVAFPPSVGGMETAALDIASGLAERGHDVTVAATTPSSEPDRYPFKVVRNPDAKTMWNLTRDTDVVWQNHISLRLVWPALVLRRPVVFMHHIWLDTDPGSGTQYGSLKRYVCKLGTNGFVSTALRDAVKLDGPIIPNSYNADIFRFREEIRPDRDVVFLGRLTRVKGVDLLVEAIALAAKNGTVITASIIGTGPEEAALKRQAENAGVLDRIVFTGALRGEALAQTLSHHRIAVVPSRWEEPFGIVALEALASGCVVAVADSGALPEVIGPCGPVFKKGDAASLAATLEDLVKHPDSIARYRANIPAHLEGYTRRAQMDASEALLDSAISGS</sequence>
<dbReference type="PANTHER" id="PTHR45947:SF13">
    <property type="entry name" value="TRANSFERASE"/>
    <property type="match status" value="1"/>
</dbReference>
<dbReference type="CDD" id="cd03801">
    <property type="entry name" value="GT4_PimA-like"/>
    <property type="match status" value="1"/>
</dbReference>
<gene>
    <name evidence="3" type="ordered locus">OCA5_c10180</name>
</gene>
<dbReference type="HOGENOM" id="CLU_009583_2_5_5"/>
<dbReference type="RefSeq" id="WP_012564213.1">
    <property type="nucleotide sequence ID" value="NC_011386.1"/>
</dbReference>
<dbReference type="SUPFAM" id="SSF53756">
    <property type="entry name" value="UDP-Glycosyltransferase/glycogen phosphorylase"/>
    <property type="match status" value="1"/>
</dbReference>
<evidence type="ECO:0000259" key="2">
    <source>
        <dbReference type="Pfam" id="PF13439"/>
    </source>
</evidence>
<evidence type="ECO:0000313" key="3">
    <source>
        <dbReference type="EMBL" id="AEI05737.1"/>
    </source>
</evidence>
<evidence type="ECO:0000313" key="4">
    <source>
        <dbReference type="Proteomes" id="UP000007730"/>
    </source>
</evidence>
<dbReference type="Proteomes" id="UP000007730">
    <property type="component" value="Chromosome"/>
</dbReference>
<dbReference type="CAZy" id="GT4">
    <property type="family name" value="Glycosyltransferase Family 4"/>
</dbReference>
<name>B6JIE3_AFIC5</name>
<dbReference type="InterPro" id="IPR050194">
    <property type="entry name" value="Glycosyltransferase_grp1"/>
</dbReference>
<keyword evidence="3" id="KW-0808">Transferase</keyword>
<dbReference type="KEGG" id="ocg:OCA5_c10180"/>
<proteinExistence type="predicted"/>
<dbReference type="STRING" id="504832.OCA5_c10180"/>
<dbReference type="Pfam" id="PF00534">
    <property type="entry name" value="Glycos_transf_1"/>
    <property type="match status" value="1"/>
</dbReference>
<dbReference type="EMBL" id="CP002826">
    <property type="protein sequence ID" value="AEI05737.1"/>
    <property type="molecule type" value="Genomic_DNA"/>
</dbReference>
<feature type="domain" description="Glycosyltransferase subfamily 4-like N-terminal" evidence="2">
    <location>
        <begin position="14"/>
        <end position="104"/>
    </location>
</feature>
<feature type="domain" description="Glycosyl transferase family 1" evidence="1">
    <location>
        <begin position="151"/>
        <end position="310"/>
    </location>
</feature>
<reference evidence="3 4" key="1">
    <citation type="journal article" date="2011" name="J. Bacteriol.">
        <title>Complete genome sequences of the chemolithoautotrophic Oligotropha carboxidovorans strains OM4 and OM5.</title>
        <authorList>
            <person name="Volland S."/>
            <person name="Rachinger M."/>
            <person name="Strittmatter A."/>
            <person name="Daniel R."/>
            <person name="Gottschalk G."/>
            <person name="Meyer O."/>
        </authorList>
    </citation>
    <scope>NUCLEOTIDE SEQUENCE [LARGE SCALE GENOMIC DNA]</scope>
    <source>
        <strain evidence="4">ATCC 49405 / DSM 1227 / KCTC 32145 / OM5</strain>
    </source>
</reference>
<dbReference type="eggNOG" id="COG0438">
    <property type="taxonomic scope" value="Bacteria"/>
</dbReference>
<keyword evidence="4" id="KW-1185">Reference proteome</keyword>
<organism evidence="3 4">
    <name type="scientific">Afipia carboxidovorans (strain ATCC 49405 / DSM 1227 / KCTC 32145 / OM5)</name>
    <name type="common">Oligotropha carboxidovorans</name>
    <dbReference type="NCBI Taxonomy" id="504832"/>
    <lineage>
        <taxon>Bacteria</taxon>
        <taxon>Pseudomonadati</taxon>
        <taxon>Pseudomonadota</taxon>
        <taxon>Alphaproteobacteria</taxon>
        <taxon>Hyphomicrobiales</taxon>
        <taxon>Nitrobacteraceae</taxon>
        <taxon>Afipia</taxon>
    </lineage>
</organism>
<dbReference type="AlphaFoldDB" id="B6JIE3"/>
<dbReference type="PANTHER" id="PTHR45947">
    <property type="entry name" value="SULFOQUINOVOSYL TRANSFERASE SQD2"/>
    <property type="match status" value="1"/>
</dbReference>
<dbReference type="Pfam" id="PF13439">
    <property type="entry name" value="Glyco_transf_4"/>
    <property type="match status" value="1"/>
</dbReference>
<evidence type="ECO:0000259" key="1">
    <source>
        <dbReference type="Pfam" id="PF00534"/>
    </source>
</evidence>
<dbReference type="InterPro" id="IPR028098">
    <property type="entry name" value="Glyco_trans_4-like_N"/>
</dbReference>
<dbReference type="KEGG" id="oca:OCAR_7080"/>
<protein>
    <submittedName>
        <fullName evidence="3">Glycosyl transferase</fullName>
    </submittedName>
</protein>
<dbReference type="OrthoDB" id="9807414at2"/>
<dbReference type="InterPro" id="IPR001296">
    <property type="entry name" value="Glyco_trans_1"/>
</dbReference>
<dbReference type="GO" id="GO:0016757">
    <property type="term" value="F:glycosyltransferase activity"/>
    <property type="evidence" value="ECO:0007669"/>
    <property type="project" value="InterPro"/>
</dbReference>
<dbReference type="Gene3D" id="3.40.50.2000">
    <property type="entry name" value="Glycogen Phosphorylase B"/>
    <property type="match status" value="2"/>
</dbReference>
<dbReference type="PATRIC" id="fig|504832.7.peg.1081"/>
<accession>B6JIE3</accession>